<gene>
    <name evidence="1" type="ORF">MCOL2_04641</name>
</gene>
<protein>
    <submittedName>
        <fullName evidence="1">Uncharacterized protein</fullName>
    </submittedName>
</protein>
<dbReference type="EMBL" id="AODM01000013">
    <property type="protein sequence ID" value="EUJ60932.1"/>
    <property type="molecule type" value="Genomic_DNA"/>
</dbReference>
<accession>W7DPA4</accession>
<organism evidence="1 2">
    <name type="scientific">Listeria fleischmannii FSL S10-1203</name>
    <dbReference type="NCBI Taxonomy" id="1265822"/>
    <lineage>
        <taxon>Bacteria</taxon>
        <taxon>Bacillati</taxon>
        <taxon>Bacillota</taxon>
        <taxon>Bacilli</taxon>
        <taxon>Bacillales</taxon>
        <taxon>Listeriaceae</taxon>
        <taxon>Listeria</taxon>
    </lineage>
</organism>
<dbReference type="Proteomes" id="UP000019241">
    <property type="component" value="Unassembled WGS sequence"/>
</dbReference>
<name>W7DPA4_9LIST</name>
<proteinExistence type="predicted"/>
<sequence length="109" mass="12811">MRINRKQIQLIKRQIKHQTKRTARIKGVDKVKRKAPTEITAKVEIEIIKVAEIIIKTAAVKITTNVADLINKIVVVKIRRKKERQIIVQRHRLLQNQKNFQKKLFSVSL</sequence>
<evidence type="ECO:0000313" key="2">
    <source>
        <dbReference type="Proteomes" id="UP000019241"/>
    </source>
</evidence>
<evidence type="ECO:0000313" key="1">
    <source>
        <dbReference type="EMBL" id="EUJ60932.1"/>
    </source>
</evidence>
<comment type="caution">
    <text evidence="1">The sequence shown here is derived from an EMBL/GenBank/DDBJ whole genome shotgun (WGS) entry which is preliminary data.</text>
</comment>
<dbReference type="AlphaFoldDB" id="W7DPA4"/>
<reference evidence="1 2" key="1">
    <citation type="submission" date="2012-12" db="EMBL/GenBank/DDBJ databases">
        <title>Novel taxa of Listeriaceae from agricultural environments in the United States.</title>
        <authorList>
            <person name="den Bakker H.C."/>
            <person name="Allred A."/>
            <person name="Warchocki S."/>
            <person name="Wright E.M."/>
            <person name="Burrell A."/>
            <person name="Nightingale K.K."/>
            <person name="Kephart D."/>
            <person name="Wiedmann M."/>
        </authorList>
    </citation>
    <scope>NUCLEOTIDE SEQUENCE [LARGE SCALE GENOMIC DNA]</scope>
    <source>
        <strain evidence="1 2">FSL S10-1203</strain>
    </source>
</reference>